<dbReference type="InterPro" id="IPR006674">
    <property type="entry name" value="HD_domain"/>
</dbReference>
<evidence type="ECO:0000313" key="3">
    <source>
        <dbReference type="Proteomes" id="UP000070483"/>
    </source>
</evidence>
<gene>
    <name evidence="2" type="ORF">HMPREF3180_01729</name>
</gene>
<dbReference type="Gene3D" id="1.10.3210.10">
    <property type="entry name" value="Hypothetical protein af1432"/>
    <property type="match status" value="1"/>
</dbReference>
<dbReference type="AlphaFoldDB" id="A0A134A209"/>
<dbReference type="SUPFAM" id="SSF109604">
    <property type="entry name" value="HD-domain/PDEase-like"/>
    <property type="match status" value="1"/>
</dbReference>
<accession>A0A134A209</accession>
<dbReference type="Pfam" id="PF01966">
    <property type="entry name" value="HD"/>
    <property type="match status" value="1"/>
</dbReference>
<reference evidence="3" key="1">
    <citation type="submission" date="2016-01" db="EMBL/GenBank/DDBJ databases">
        <authorList>
            <person name="Mitreva M."/>
            <person name="Pepin K.H."/>
            <person name="Mihindukulasuriya K.A."/>
            <person name="Fulton R."/>
            <person name="Fronick C."/>
            <person name="O'Laughlin M."/>
            <person name="Miner T."/>
            <person name="Herter B."/>
            <person name="Rosa B.A."/>
            <person name="Cordes M."/>
            <person name="Tomlinson C."/>
            <person name="Wollam A."/>
            <person name="Palsikar V.B."/>
            <person name="Mardis E.R."/>
            <person name="Wilson R.K."/>
        </authorList>
    </citation>
    <scope>NUCLEOTIDE SEQUENCE [LARGE SCALE GENOMIC DNA]</scope>
    <source>
        <strain evidence="3">KA00185</strain>
    </source>
</reference>
<protein>
    <recommendedName>
        <fullName evidence="1">HD domain-containing protein</fullName>
    </recommendedName>
</protein>
<dbReference type="RefSeq" id="WP_060918323.1">
    <property type="nucleotide sequence ID" value="NZ_KQ960101.1"/>
</dbReference>
<evidence type="ECO:0000313" key="2">
    <source>
        <dbReference type="EMBL" id="KXB61703.1"/>
    </source>
</evidence>
<dbReference type="Proteomes" id="UP000070483">
    <property type="component" value="Unassembled WGS sequence"/>
</dbReference>
<proteinExistence type="predicted"/>
<keyword evidence="3" id="KW-1185">Reference proteome</keyword>
<comment type="caution">
    <text evidence="2">The sequence shown here is derived from an EMBL/GenBank/DDBJ whole genome shotgun (WGS) entry which is preliminary data.</text>
</comment>
<evidence type="ECO:0000259" key="1">
    <source>
        <dbReference type="Pfam" id="PF01966"/>
    </source>
</evidence>
<name>A0A134A209_9FUSO</name>
<dbReference type="STRING" id="157687.HMPREF3180_01729"/>
<dbReference type="EMBL" id="LSDD01000131">
    <property type="protein sequence ID" value="KXB61703.1"/>
    <property type="molecule type" value="Genomic_DNA"/>
</dbReference>
<dbReference type="OrthoDB" id="95469at2"/>
<organism evidence="2 3">
    <name type="scientific">Leptotrichia wadei</name>
    <dbReference type="NCBI Taxonomy" id="157687"/>
    <lineage>
        <taxon>Bacteria</taxon>
        <taxon>Fusobacteriati</taxon>
        <taxon>Fusobacteriota</taxon>
        <taxon>Fusobacteriia</taxon>
        <taxon>Fusobacteriales</taxon>
        <taxon>Leptotrichiaceae</taxon>
        <taxon>Leptotrichia</taxon>
    </lineage>
</organism>
<sequence>MYIIRKAMEYFKPKINRAYMNEALKRLSENEKKIFLEMSDYDKFHSLEVYKKVRKTELKNDEKYLKLALLHDCGKGNVSIVTRVLHKLGFKTELKNHAQRSFEKLEKVDEEVAILAKNHHNQGYSEEMSIFQKCDDES</sequence>
<dbReference type="PATRIC" id="fig|157687.3.peg.1721"/>
<feature type="domain" description="HD" evidence="1">
    <location>
        <begin position="45"/>
        <end position="124"/>
    </location>
</feature>